<keyword evidence="2" id="KW-0813">Transport</keyword>
<gene>
    <name evidence="9" type="ORF">GZ78_25675</name>
</gene>
<dbReference type="Gene3D" id="1.20.1250.20">
    <property type="entry name" value="MFS general substrate transporter like domains"/>
    <property type="match status" value="1"/>
</dbReference>
<feature type="transmembrane region" description="Helical" evidence="7">
    <location>
        <begin position="132"/>
        <end position="157"/>
    </location>
</feature>
<evidence type="ECO:0000256" key="4">
    <source>
        <dbReference type="ARBA" id="ARBA00022692"/>
    </source>
</evidence>
<evidence type="ECO:0000256" key="5">
    <source>
        <dbReference type="ARBA" id="ARBA00022989"/>
    </source>
</evidence>
<dbReference type="RefSeq" id="WP_034841821.1">
    <property type="nucleotide sequence ID" value="NZ_JOKH01000008.1"/>
</dbReference>
<dbReference type="OrthoDB" id="9764259at2"/>
<evidence type="ECO:0000256" key="7">
    <source>
        <dbReference type="SAM" id="Phobius"/>
    </source>
</evidence>
<dbReference type="GO" id="GO:0005886">
    <property type="term" value="C:plasma membrane"/>
    <property type="evidence" value="ECO:0007669"/>
    <property type="project" value="UniProtKB-SubCell"/>
</dbReference>
<organism evidence="9 10">
    <name type="scientific">Endozoicomonas numazuensis</name>
    <dbReference type="NCBI Taxonomy" id="1137799"/>
    <lineage>
        <taxon>Bacteria</taxon>
        <taxon>Pseudomonadati</taxon>
        <taxon>Pseudomonadota</taxon>
        <taxon>Gammaproteobacteria</taxon>
        <taxon>Oceanospirillales</taxon>
        <taxon>Endozoicomonadaceae</taxon>
        <taxon>Endozoicomonas</taxon>
    </lineage>
</organism>
<evidence type="ECO:0000313" key="10">
    <source>
        <dbReference type="Proteomes" id="UP000028073"/>
    </source>
</evidence>
<evidence type="ECO:0000256" key="1">
    <source>
        <dbReference type="ARBA" id="ARBA00004651"/>
    </source>
</evidence>
<evidence type="ECO:0000256" key="2">
    <source>
        <dbReference type="ARBA" id="ARBA00022448"/>
    </source>
</evidence>
<dbReference type="PANTHER" id="PTHR23517">
    <property type="entry name" value="RESISTANCE PROTEIN MDTM, PUTATIVE-RELATED-RELATED"/>
    <property type="match status" value="1"/>
</dbReference>
<dbReference type="PANTHER" id="PTHR23517:SF2">
    <property type="entry name" value="MULTIDRUG RESISTANCE PROTEIN MDTH"/>
    <property type="match status" value="1"/>
</dbReference>
<keyword evidence="5 7" id="KW-1133">Transmembrane helix</keyword>
<feature type="transmembrane region" description="Helical" evidence="7">
    <location>
        <begin position="246"/>
        <end position="266"/>
    </location>
</feature>
<feature type="transmembrane region" description="Helical" evidence="7">
    <location>
        <begin position="75"/>
        <end position="93"/>
    </location>
</feature>
<feature type="domain" description="Major facilitator superfamily (MFS) profile" evidence="8">
    <location>
        <begin position="8"/>
        <end position="385"/>
    </location>
</feature>
<evidence type="ECO:0000256" key="3">
    <source>
        <dbReference type="ARBA" id="ARBA00022475"/>
    </source>
</evidence>
<dbReference type="InterPro" id="IPR020846">
    <property type="entry name" value="MFS_dom"/>
</dbReference>
<dbReference type="SUPFAM" id="SSF103473">
    <property type="entry name" value="MFS general substrate transporter"/>
    <property type="match status" value="1"/>
</dbReference>
<dbReference type="InterPro" id="IPR011701">
    <property type="entry name" value="MFS"/>
</dbReference>
<dbReference type="AlphaFoldDB" id="A0A081N6F9"/>
<evidence type="ECO:0000259" key="8">
    <source>
        <dbReference type="PROSITE" id="PS50850"/>
    </source>
</evidence>
<feature type="transmembrane region" description="Helical" evidence="7">
    <location>
        <begin position="212"/>
        <end position="234"/>
    </location>
</feature>
<dbReference type="Proteomes" id="UP000028073">
    <property type="component" value="Unassembled WGS sequence"/>
</dbReference>
<dbReference type="Gene3D" id="3.30.70.100">
    <property type="match status" value="1"/>
</dbReference>
<dbReference type="Pfam" id="PF07690">
    <property type="entry name" value="MFS_1"/>
    <property type="match status" value="1"/>
</dbReference>
<feature type="transmembrane region" description="Helical" evidence="7">
    <location>
        <begin position="273"/>
        <end position="292"/>
    </location>
</feature>
<evidence type="ECO:0000313" key="9">
    <source>
        <dbReference type="EMBL" id="KEQ14032.1"/>
    </source>
</evidence>
<proteinExistence type="predicted"/>
<comment type="caution">
    <text evidence="9">The sequence shown here is derived from an EMBL/GenBank/DDBJ whole genome shotgun (WGS) entry which is preliminary data.</text>
</comment>
<reference evidence="9 10" key="1">
    <citation type="submission" date="2014-06" db="EMBL/GenBank/DDBJ databases">
        <title>Whole Genome Sequences of Three Symbiotic Endozoicomonas Bacteria.</title>
        <authorList>
            <person name="Neave M.J."/>
            <person name="Apprill A."/>
            <person name="Voolstra C.R."/>
        </authorList>
    </citation>
    <scope>NUCLEOTIDE SEQUENCE [LARGE SCALE GENOMIC DNA]</scope>
    <source>
        <strain evidence="9 10">DSM 25634</strain>
    </source>
</reference>
<dbReference type="PROSITE" id="PS50850">
    <property type="entry name" value="MFS"/>
    <property type="match status" value="1"/>
</dbReference>
<feature type="transmembrane region" description="Helical" evidence="7">
    <location>
        <begin position="12"/>
        <end position="31"/>
    </location>
</feature>
<accession>A0A081N6F9</accession>
<feature type="transmembrane region" description="Helical" evidence="7">
    <location>
        <begin position="298"/>
        <end position="320"/>
    </location>
</feature>
<dbReference type="InterPro" id="IPR050171">
    <property type="entry name" value="MFS_Transporters"/>
</dbReference>
<dbReference type="EMBL" id="JOKH01000008">
    <property type="protein sequence ID" value="KEQ14032.1"/>
    <property type="molecule type" value="Genomic_DNA"/>
</dbReference>
<dbReference type="CDD" id="cd17472">
    <property type="entry name" value="MFS_YajR_like"/>
    <property type="match status" value="1"/>
</dbReference>
<feature type="transmembrane region" description="Helical" evidence="7">
    <location>
        <begin position="99"/>
        <end position="120"/>
    </location>
</feature>
<keyword evidence="10" id="KW-1185">Reference proteome</keyword>
<comment type="subcellular location">
    <subcellularLocation>
        <location evidence="1">Cell membrane</location>
        <topology evidence="1">Multi-pass membrane protein</topology>
    </subcellularLocation>
</comment>
<keyword evidence="3" id="KW-1003">Cell membrane</keyword>
<feature type="transmembrane region" description="Helical" evidence="7">
    <location>
        <begin position="332"/>
        <end position="350"/>
    </location>
</feature>
<keyword evidence="6 7" id="KW-0472">Membrane</keyword>
<feature type="transmembrane region" description="Helical" evidence="7">
    <location>
        <begin position="43"/>
        <end position="63"/>
    </location>
</feature>
<sequence length="446" mass="48046">MSPQELKSTVSLSLVFVFRMFGLFMVLPVLVLYSEDLQGATPALAGFAIGAYGLTQAALQIPFGWMSDRFGRKPVIIAGMMIFMLGSLVAAQADSIYGVIFGRILQGAGAVAGAITALLADLTREQYRTRAMAVFGISIGFSFCIAMLLGPLFAGWWGLGGLFGSNAVMAGLGILILLFMVPTPVVTRTDLNTKVSIKDVGNVVRNPEILRLMAGIFTLHFILMSLFVFLPQMLEDTMGIAREKHGWIYLTALSISFVMIVPVIIFSEAKRRLKQCFVGAVTVLLAAIAGMWQVESVLLGIFLFFAAFNFLEATLPSLVSKLSPAGTRGTSMGVYSTSQFLGAALGGSLGGLALQYWGATGVMVVCAIPTALWWLLSVTMKQPPYVSSMVMALDTSMSLDARTIGRELAIIPGVEEVTVLDSERTAYLKVDRKVVDMTALRQYGEC</sequence>
<evidence type="ECO:0000256" key="6">
    <source>
        <dbReference type="ARBA" id="ARBA00023136"/>
    </source>
</evidence>
<dbReference type="GO" id="GO:0022857">
    <property type="term" value="F:transmembrane transporter activity"/>
    <property type="evidence" value="ECO:0007669"/>
    <property type="project" value="InterPro"/>
</dbReference>
<feature type="transmembrane region" description="Helical" evidence="7">
    <location>
        <begin position="356"/>
        <end position="376"/>
    </location>
</feature>
<dbReference type="STRING" id="1137799.GZ78_25675"/>
<protein>
    <recommendedName>
        <fullName evidence="8">Major facilitator superfamily (MFS) profile domain-containing protein</fullName>
    </recommendedName>
</protein>
<name>A0A081N6F9_9GAMM</name>
<dbReference type="eggNOG" id="COG2814">
    <property type="taxonomic scope" value="Bacteria"/>
</dbReference>
<keyword evidence="4 7" id="KW-0812">Transmembrane</keyword>
<feature type="transmembrane region" description="Helical" evidence="7">
    <location>
        <begin position="163"/>
        <end position="181"/>
    </location>
</feature>
<dbReference type="InterPro" id="IPR036259">
    <property type="entry name" value="MFS_trans_sf"/>
</dbReference>